<dbReference type="PANTHER" id="PTHR23135">
    <property type="entry name" value="MUR LIGASE FAMILY MEMBER"/>
    <property type="match status" value="1"/>
</dbReference>
<dbReference type="InterPro" id="IPR004101">
    <property type="entry name" value="Mur_ligase_C"/>
</dbReference>
<dbReference type="Gene3D" id="3.90.190.20">
    <property type="entry name" value="Mur ligase, C-terminal domain"/>
    <property type="match status" value="1"/>
</dbReference>
<dbReference type="EMBL" id="MFQW01000007">
    <property type="protein sequence ID" value="OGH86650.1"/>
    <property type="molecule type" value="Genomic_DNA"/>
</dbReference>
<evidence type="ECO:0000259" key="1">
    <source>
        <dbReference type="Pfam" id="PF02875"/>
    </source>
</evidence>
<proteinExistence type="predicted"/>
<organism evidence="3 4">
    <name type="scientific">Candidatus Magasanikbacteria bacterium RIFOXYC12_FULL_33_11</name>
    <dbReference type="NCBI Taxonomy" id="1798701"/>
    <lineage>
        <taxon>Bacteria</taxon>
        <taxon>Candidatus Magasanikiibacteriota</taxon>
    </lineage>
</organism>
<feature type="domain" description="Mur ligase C-terminal" evidence="1">
    <location>
        <begin position="260"/>
        <end position="398"/>
    </location>
</feature>
<dbReference type="GO" id="GO:0005524">
    <property type="term" value="F:ATP binding"/>
    <property type="evidence" value="ECO:0007669"/>
    <property type="project" value="InterPro"/>
</dbReference>
<dbReference type="Pfam" id="PF02875">
    <property type="entry name" value="Mur_ligase_C"/>
    <property type="match status" value="1"/>
</dbReference>
<name>A0A1F6NS83_9BACT</name>
<sequence length="420" mass="47541">MKIISITGTKGKTTVTRALSEIIYKSGENVLRVDTDGHYINEKRKSTLEDSKKLFMLVPTVCPGKYLLDIKKYFPDFTAIFETAIGSSGSAGLGYGLHQIGIFTNILEDHLKASKRLQTQADLAKAKRFIFSRLDVGGTAIFNADDKYVCSQLSSIPEFRKPIYFLPVGFDFKYFDIEKHLKNNGSLITIENAYVVVKLAKKTQKIIKVNDVKWTFGGNFKPSVYNLMFIIAGLFVFNGGKITKQNKEDLKNYKMDKFGGRLTLLENKEGVKILVDYAHEKFSLVEVAKLAKSIGNGDVIGVVRLAPDRQDEIIEETGNYIANKYDRLIVYDKIDGVNRKEYKGRKSDFNRKTGEVSKIFYEGILSKKKSDKVERILEEKKAIKRSSELAKKGDVVVVICGDDHKKTVEYVQDYFKAKFV</sequence>
<dbReference type="Pfam" id="PF08245">
    <property type="entry name" value="Mur_ligase_M"/>
    <property type="match status" value="1"/>
</dbReference>
<evidence type="ECO:0000313" key="3">
    <source>
        <dbReference type="EMBL" id="OGH86650.1"/>
    </source>
</evidence>
<dbReference type="SUPFAM" id="SSF53623">
    <property type="entry name" value="MurD-like peptide ligases, catalytic domain"/>
    <property type="match status" value="1"/>
</dbReference>
<dbReference type="AlphaFoldDB" id="A0A1F6NS83"/>
<dbReference type="SUPFAM" id="SSF53244">
    <property type="entry name" value="MurD-like peptide ligases, peptide-binding domain"/>
    <property type="match status" value="1"/>
</dbReference>
<dbReference type="InterPro" id="IPR013221">
    <property type="entry name" value="Mur_ligase_cen"/>
</dbReference>
<protein>
    <submittedName>
        <fullName evidence="3">Uncharacterized protein</fullName>
    </submittedName>
</protein>
<dbReference type="GO" id="GO:0016881">
    <property type="term" value="F:acid-amino acid ligase activity"/>
    <property type="evidence" value="ECO:0007669"/>
    <property type="project" value="InterPro"/>
</dbReference>
<accession>A0A1F6NS83</accession>
<dbReference type="InterPro" id="IPR036615">
    <property type="entry name" value="Mur_ligase_C_dom_sf"/>
</dbReference>
<evidence type="ECO:0000313" key="4">
    <source>
        <dbReference type="Proteomes" id="UP000178349"/>
    </source>
</evidence>
<evidence type="ECO:0000259" key="2">
    <source>
        <dbReference type="Pfam" id="PF08245"/>
    </source>
</evidence>
<dbReference type="Gene3D" id="3.40.1190.10">
    <property type="entry name" value="Mur-like, catalytic domain"/>
    <property type="match status" value="1"/>
</dbReference>
<dbReference type="Proteomes" id="UP000178349">
    <property type="component" value="Unassembled WGS sequence"/>
</dbReference>
<dbReference type="PANTHER" id="PTHR23135:SF18">
    <property type="entry name" value="CYANOPHYCIN SYNTHETASE"/>
    <property type="match status" value="1"/>
</dbReference>
<gene>
    <name evidence="3" type="ORF">A2493_02195</name>
</gene>
<feature type="domain" description="Mur ligase central" evidence="2">
    <location>
        <begin position="6"/>
        <end position="149"/>
    </location>
</feature>
<dbReference type="InterPro" id="IPR036565">
    <property type="entry name" value="Mur-like_cat_sf"/>
</dbReference>
<comment type="caution">
    <text evidence="3">The sequence shown here is derived from an EMBL/GenBank/DDBJ whole genome shotgun (WGS) entry which is preliminary data.</text>
</comment>
<reference evidence="3 4" key="1">
    <citation type="journal article" date="2016" name="Nat. Commun.">
        <title>Thousands of microbial genomes shed light on interconnected biogeochemical processes in an aquifer system.</title>
        <authorList>
            <person name="Anantharaman K."/>
            <person name="Brown C.T."/>
            <person name="Hug L.A."/>
            <person name="Sharon I."/>
            <person name="Castelle C.J."/>
            <person name="Probst A.J."/>
            <person name="Thomas B.C."/>
            <person name="Singh A."/>
            <person name="Wilkins M.J."/>
            <person name="Karaoz U."/>
            <person name="Brodie E.L."/>
            <person name="Williams K.H."/>
            <person name="Hubbard S.S."/>
            <person name="Banfield J.F."/>
        </authorList>
    </citation>
    <scope>NUCLEOTIDE SEQUENCE [LARGE SCALE GENOMIC DNA]</scope>
</reference>